<accession>A0AAF3ECQ8</accession>
<feature type="repeat" description="WD" evidence="6">
    <location>
        <begin position="150"/>
        <end position="191"/>
    </location>
</feature>
<dbReference type="WBParaSite" id="MBELARI_LOCUS11738">
    <property type="protein sequence ID" value="MBELARI_LOCUS11738"/>
    <property type="gene ID" value="MBELARI_LOCUS11738"/>
</dbReference>
<dbReference type="Gene3D" id="2.130.10.10">
    <property type="entry name" value="YVTN repeat-like/Quinoprotein amine dehydrogenase"/>
    <property type="match status" value="3"/>
</dbReference>
<keyword evidence="5" id="KW-0539">Nucleus</keyword>
<feature type="region of interest" description="Disordered" evidence="7">
    <location>
        <begin position="1116"/>
        <end position="1148"/>
    </location>
</feature>
<dbReference type="GO" id="GO:0003714">
    <property type="term" value="F:transcription corepressor activity"/>
    <property type="evidence" value="ECO:0007669"/>
    <property type="project" value="TreeGrafter"/>
</dbReference>
<dbReference type="InterPro" id="IPR015943">
    <property type="entry name" value="WD40/YVTN_repeat-like_dom_sf"/>
</dbReference>
<evidence type="ECO:0000256" key="2">
    <source>
        <dbReference type="ARBA" id="ARBA00006809"/>
    </source>
</evidence>
<sequence length="1503" mass="166589">MPTSNQSHSEYSLKKNTPAKNEQRLRSATDVGPSYEREEKDQEVDAPYRSRLYQLFGLIEKEFDALYAENCELNAKIAALTEKFGDSVVSSVPVSEIVQNNSEIVALKGSGKKAMQMGLKLRTALRGPPGRLVFKVGGADGRNFRMTSRFTGHRDGVWHVSANEVAKVVASASADQTARVFSLDTGVCLGTYVGHTGSVNSVSLCPTSIQTDTLIYCSASGDESAHIWKIPANTEAKPVHHTSSEDENADLIEKEEGDNTETNDNEPQNAEGAKIRNPQIRLTGHTGAVVSCDWLAGGHQLLTASWDRTANVYDAERGEILNILSGHEQELTHCSAHSSQKLVVTSSKDYTFRLWDFRESIQSVAVFQGHNDSVSCVSFSSGDRLVSGSDDRTVKVWDLRNMRSALTTIRLTSSVNRLAVSQVHSVVAIPHDNRHVRIYDLNGVRIPRVPNRRCHHRIVSGVAWADDHPTNNLITCGFDGQVIGWKVALGKESKEAKEYEMVGQIPKEVLSIFDDLASLNGECRLKACASLVGEKLDDGVQDYVLNRLITGLSSTRAAARVGFSCALVHCLQKYPKRWKCDDLWKLCEDKLPLNDKDQAQAHAVGRYLFLDSLFASEVYKNNFKWIAEKQLALAVRFQWLSMGIWQSIITTSLHLSPADFQKDVYPCVEKSIPHSLDNLGPEHLLAILLWSKKFGNILQNVPLLSKKGHLTFHEDAFPKLIAILKKTNSLNVTHLIEVLLSSARETNQFAKVYRGVVEAWVLGGAEKTHALDQLFDIIQRIIKNGSTKDLLGIFSPSLLNKLRFITQGKATPEKNATILKVRNFCQSILGFMQREADSVSKEELSHIAAILLKEIDLTSTFDKTIGIRFAETLMAKLQGEDLDVFLQTHTSSGGSSVRRLASIYPQWDLESRKKALHLLASTNNMFKSEDRFLTIANCIDTMFKVKVRAGEKAEILIDDESVELIDSTAKILLKKEDFEQGKKRLTGTGLDFAKQLLTFWQCLRIWAATTPDSDEEKAYLENAQELVGLAAKFKEDEDSFKVLLDLFVALLSQLHRFHRAPVQYLFLSTLPHLKTVHVMHIIEAIALSDEELVGTAENEEADEEDDEEMMEIENAKVNGVNGEKEQNGKNEESDVELSDESESDPEGEVDPMLLSRLKQALGKAAVDETKSGESDLSDGPDDDEMFRLDDGLAAAFKSIGGKNSKKKVQADASRIANPLRIKLLELLLVFISNESTPGKVKLSIAIPLLSLVKTLLRRAKDDTVTKKALELLNVLVHMKKLEVPRKRLTAVLDELAKEAEGAINPVIKKAIGDFSAWLFTLGTEKGQSDPKHVAAFVGLMDKFMTSDEANFDSEVVVGAYTRYPASFCTELPKLIAYGFNEKIRPFRRTEAFLCAAALLRKDVVKVSPLEKGLTLTTSGADIKPRIVAALLKVLIQFVSVCSDDEKLMSLAGKTLNETLDTLIGDEDLWKAGGSLKKLNASCQQINAKTPLPMLKSIRKAMEN</sequence>
<dbReference type="Pfam" id="PF00400">
    <property type="entry name" value="WD40"/>
    <property type="match status" value="5"/>
</dbReference>
<feature type="compositionally biased region" description="Polar residues" evidence="7">
    <location>
        <begin position="1"/>
        <end position="20"/>
    </location>
</feature>
<evidence type="ECO:0000256" key="1">
    <source>
        <dbReference type="ARBA" id="ARBA00004123"/>
    </source>
</evidence>
<dbReference type="SMART" id="SM00320">
    <property type="entry name" value="WD40"/>
    <property type="match status" value="7"/>
</dbReference>
<feature type="repeat" description="WD" evidence="6">
    <location>
        <begin position="282"/>
        <end position="323"/>
    </location>
</feature>
<dbReference type="InterPro" id="IPR016024">
    <property type="entry name" value="ARM-type_fold"/>
</dbReference>
<dbReference type="SUPFAM" id="SSF48371">
    <property type="entry name" value="ARM repeat"/>
    <property type="match status" value="1"/>
</dbReference>
<dbReference type="PROSITE" id="PS00678">
    <property type="entry name" value="WD_REPEATS_1"/>
    <property type="match status" value="1"/>
</dbReference>
<dbReference type="InterPro" id="IPR001680">
    <property type="entry name" value="WD40_rpt"/>
</dbReference>
<evidence type="ECO:0000256" key="6">
    <source>
        <dbReference type="PROSITE-ProRule" id="PRU00221"/>
    </source>
</evidence>
<keyword evidence="3 6" id="KW-0853">WD repeat</keyword>
<dbReference type="GO" id="GO:0003723">
    <property type="term" value="F:RNA binding"/>
    <property type="evidence" value="ECO:0007669"/>
    <property type="project" value="TreeGrafter"/>
</dbReference>
<dbReference type="SUPFAM" id="SSF50978">
    <property type="entry name" value="WD40 repeat-like"/>
    <property type="match status" value="1"/>
</dbReference>
<dbReference type="GO" id="GO:0005730">
    <property type="term" value="C:nucleolus"/>
    <property type="evidence" value="ECO:0007669"/>
    <property type="project" value="InterPro"/>
</dbReference>
<dbReference type="PROSITE" id="PS50082">
    <property type="entry name" value="WD_REPEATS_2"/>
    <property type="match status" value="4"/>
</dbReference>
<organism evidence="8 9">
    <name type="scientific">Mesorhabditis belari</name>
    <dbReference type="NCBI Taxonomy" id="2138241"/>
    <lineage>
        <taxon>Eukaryota</taxon>
        <taxon>Metazoa</taxon>
        <taxon>Ecdysozoa</taxon>
        <taxon>Nematoda</taxon>
        <taxon>Chromadorea</taxon>
        <taxon>Rhabditida</taxon>
        <taxon>Rhabditina</taxon>
        <taxon>Rhabditomorpha</taxon>
        <taxon>Rhabditoidea</taxon>
        <taxon>Rhabditidae</taxon>
        <taxon>Mesorhabditinae</taxon>
        <taxon>Mesorhabditis</taxon>
    </lineage>
</organism>
<comment type="similarity">
    <text evidence="2">Belongs to the MYBBP1A family.</text>
</comment>
<dbReference type="CDD" id="cd00200">
    <property type="entry name" value="WD40"/>
    <property type="match status" value="1"/>
</dbReference>
<dbReference type="InterPro" id="IPR019775">
    <property type="entry name" value="WD40_repeat_CS"/>
</dbReference>
<reference evidence="9" key="1">
    <citation type="submission" date="2024-02" db="UniProtKB">
        <authorList>
            <consortium name="WormBaseParasite"/>
        </authorList>
    </citation>
    <scope>IDENTIFICATION</scope>
</reference>
<feature type="repeat" description="WD" evidence="6">
    <location>
        <begin position="367"/>
        <end position="407"/>
    </location>
</feature>
<feature type="compositionally biased region" description="Acidic residues" evidence="7">
    <location>
        <begin position="1133"/>
        <end position="1148"/>
    </location>
</feature>
<dbReference type="InterPro" id="IPR036322">
    <property type="entry name" value="WD40_repeat_dom_sf"/>
</dbReference>
<feature type="compositionally biased region" description="Basic and acidic residues" evidence="7">
    <location>
        <begin position="1122"/>
        <end position="1132"/>
    </location>
</feature>
<keyword evidence="8" id="KW-1185">Reference proteome</keyword>
<dbReference type="Proteomes" id="UP000887575">
    <property type="component" value="Unassembled WGS sequence"/>
</dbReference>
<dbReference type="Pfam" id="PF04931">
    <property type="entry name" value="DNA_pol_phi"/>
    <property type="match status" value="2"/>
</dbReference>
<dbReference type="InterPro" id="IPR007015">
    <property type="entry name" value="DNA_pol_V/MYBBP1A"/>
</dbReference>
<comment type="subcellular location">
    <subcellularLocation>
        <location evidence="1">Nucleus</location>
    </subcellularLocation>
</comment>
<evidence type="ECO:0000313" key="8">
    <source>
        <dbReference type="Proteomes" id="UP000887575"/>
    </source>
</evidence>
<dbReference type="PANTHER" id="PTHR13213">
    <property type="entry name" value="MYB-BINDING PROTEIN 1A FAMILY MEMBER"/>
    <property type="match status" value="1"/>
</dbReference>
<evidence type="ECO:0000256" key="3">
    <source>
        <dbReference type="ARBA" id="ARBA00022574"/>
    </source>
</evidence>
<dbReference type="GO" id="GO:0043565">
    <property type="term" value="F:sequence-specific DNA binding"/>
    <property type="evidence" value="ECO:0007669"/>
    <property type="project" value="TreeGrafter"/>
</dbReference>
<dbReference type="PROSITE" id="PS50294">
    <property type="entry name" value="WD_REPEATS_REGION"/>
    <property type="match status" value="2"/>
</dbReference>
<protein>
    <submittedName>
        <fullName evidence="9">Uncharacterized protein</fullName>
    </submittedName>
</protein>
<evidence type="ECO:0000256" key="7">
    <source>
        <dbReference type="SAM" id="MobiDB-lite"/>
    </source>
</evidence>
<evidence type="ECO:0000256" key="4">
    <source>
        <dbReference type="ARBA" id="ARBA00022737"/>
    </source>
</evidence>
<evidence type="ECO:0000256" key="5">
    <source>
        <dbReference type="ARBA" id="ARBA00023242"/>
    </source>
</evidence>
<feature type="repeat" description="WD" evidence="6">
    <location>
        <begin position="324"/>
        <end position="365"/>
    </location>
</feature>
<evidence type="ECO:0000313" key="9">
    <source>
        <dbReference type="WBParaSite" id="MBELARI_LOCUS11738"/>
    </source>
</evidence>
<keyword evidence="4" id="KW-0677">Repeat</keyword>
<proteinExistence type="inferred from homology"/>
<dbReference type="PANTHER" id="PTHR13213:SF2">
    <property type="entry name" value="MYB-BINDING PROTEIN 1A"/>
    <property type="match status" value="1"/>
</dbReference>
<name>A0AAF3ECQ8_9BILA</name>
<feature type="region of interest" description="Disordered" evidence="7">
    <location>
        <begin position="1"/>
        <end position="43"/>
    </location>
</feature>